<feature type="region of interest" description="Disordered" evidence="1">
    <location>
        <begin position="63"/>
        <end position="199"/>
    </location>
</feature>
<sequence>MKFSKHAVDKAVNLTKNPPTSNEWDTARRNLVAEYKAGNTTGKKTGTAQKAFTPTEWRIMQKIRDVRRARMKAGQEPIPRSQALPHSATPTPDANTLSRKRAHDEDEDLSTQQPSKRRKGDDGLELNEAGQRITTRKGVVTAAGFEMTTRQGPTNSGGFSTVARKGPINAAVGSPATPQNKPHPAEDKTDLDHDDSDSDSVVFFNAAGFPKISQKEPYTKGLVSPPYSSKTSFTQHPTMGTKYVPPTIMPDGTERILMTTAPAPLLAELLAALKNGVDDAPLVGTESAFKPKNLAAAQPGASTVSIARMMPTPNTDDAPKKVFGDIETPTRPRLGSAKSGQSTEASEQESDLEDGEIRETKGSPEGIQEGIQKSSGSASKAKMGSRLRRTLVSAGKRIDRYVPTQADHARSDRAKNERAKQNAAKEPLKLKGVKSGRVEPRRQTKKPRGWSDAEVARLSTAAVPQTTDDQHAKASAVDKVKREYGKIIANIDALCQLKVAAKATNAVGQVAKLSAS</sequence>
<dbReference type="Proteomes" id="UP000800041">
    <property type="component" value="Unassembled WGS sequence"/>
</dbReference>
<evidence type="ECO:0000256" key="1">
    <source>
        <dbReference type="SAM" id="MobiDB-lite"/>
    </source>
</evidence>
<feature type="region of interest" description="Disordered" evidence="1">
    <location>
        <begin position="223"/>
        <end position="245"/>
    </location>
</feature>
<feature type="compositionally biased region" description="Polar residues" evidence="1">
    <location>
        <begin position="148"/>
        <end position="159"/>
    </location>
</feature>
<feature type="compositionally biased region" description="Polar residues" evidence="1">
    <location>
        <begin position="14"/>
        <end position="24"/>
    </location>
</feature>
<feature type="region of interest" description="Disordered" evidence="1">
    <location>
        <begin position="294"/>
        <end position="454"/>
    </location>
</feature>
<reference evidence="2" key="1">
    <citation type="journal article" date="2020" name="Stud. Mycol.">
        <title>101 Dothideomycetes genomes: a test case for predicting lifestyles and emergence of pathogens.</title>
        <authorList>
            <person name="Haridas S."/>
            <person name="Albert R."/>
            <person name="Binder M."/>
            <person name="Bloem J."/>
            <person name="Labutti K."/>
            <person name="Salamov A."/>
            <person name="Andreopoulos B."/>
            <person name="Baker S."/>
            <person name="Barry K."/>
            <person name="Bills G."/>
            <person name="Bluhm B."/>
            <person name="Cannon C."/>
            <person name="Castanera R."/>
            <person name="Culley D."/>
            <person name="Daum C."/>
            <person name="Ezra D."/>
            <person name="Gonzalez J."/>
            <person name="Henrissat B."/>
            <person name="Kuo A."/>
            <person name="Liang C."/>
            <person name="Lipzen A."/>
            <person name="Lutzoni F."/>
            <person name="Magnuson J."/>
            <person name="Mondo S."/>
            <person name="Nolan M."/>
            <person name="Ohm R."/>
            <person name="Pangilinan J."/>
            <person name="Park H.-J."/>
            <person name="Ramirez L."/>
            <person name="Alfaro M."/>
            <person name="Sun H."/>
            <person name="Tritt A."/>
            <person name="Yoshinaga Y."/>
            <person name="Zwiers L.-H."/>
            <person name="Turgeon B."/>
            <person name="Goodwin S."/>
            <person name="Spatafora J."/>
            <person name="Crous P."/>
            <person name="Grigoriev I."/>
        </authorList>
    </citation>
    <scope>NUCLEOTIDE SEQUENCE</scope>
    <source>
        <strain evidence="2">CBS 113979</strain>
    </source>
</reference>
<name>A0A6G1GNX7_9PEZI</name>
<dbReference type="EMBL" id="ML977183">
    <property type="protein sequence ID" value="KAF1982532.1"/>
    <property type="molecule type" value="Genomic_DNA"/>
</dbReference>
<accession>A0A6G1GNX7</accession>
<dbReference type="AlphaFoldDB" id="A0A6G1GNX7"/>
<feature type="compositionally biased region" description="Low complexity" evidence="1">
    <location>
        <begin position="373"/>
        <end position="382"/>
    </location>
</feature>
<organism evidence="2 3">
    <name type="scientific">Aulographum hederae CBS 113979</name>
    <dbReference type="NCBI Taxonomy" id="1176131"/>
    <lineage>
        <taxon>Eukaryota</taxon>
        <taxon>Fungi</taxon>
        <taxon>Dikarya</taxon>
        <taxon>Ascomycota</taxon>
        <taxon>Pezizomycotina</taxon>
        <taxon>Dothideomycetes</taxon>
        <taxon>Pleosporomycetidae</taxon>
        <taxon>Aulographales</taxon>
        <taxon>Aulographaceae</taxon>
    </lineage>
</organism>
<keyword evidence="3" id="KW-1185">Reference proteome</keyword>
<gene>
    <name evidence="2" type="ORF">K402DRAFT_407542</name>
</gene>
<proteinExistence type="predicted"/>
<feature type="compositionally biased region" description="Polar residues" evidence="1">
    <location>
        <begin position="226"/>
        <end position="238"/>
    </location>
</feature>
<feature type="compositionally biased region" description="Basic and acidic residues" evidence="1">
    <location>
        <begin position="317"/>
        <end position="330"/>
    </location>
</feature>
<evidence type="ECO:0000313" key="2">
    <source>
        <dbReference type="EMBL" id="KAF1982532.1"/>
    </source>
</evidence>
<feature type="region of interest" description="Disordered" evidence="1">
    <location>
        <begin position="1"/>
        <end position="25"/>
    </location>
</feature>
<feature type="compositionally biased region" description="Polar residues" evidence="1">
    <location>
        <begin position="88"/>
        <end position="97"/>
    </location>
</feature>
<protein>
    <submittedName>
        <fullName evidence="2">Uncharacterized protein</fullName>
    </submittedName>
</protein>
<evidence type="ECO:0000313" key="3">
    <source>
        <dbReference type="Proteomes" id="UP000800041"/>
    </source>
</evidence>
<feature type="compositionally biased region" description="Basic and acidic residues" evidence="1">
    <location>
        <begin position="407"/>
        <end position="420"/>
    </location>
</feature>